<evidence type="ECO:0000313" key="3">
    <source>
        <dbReference type="EMBL" id="EMD35303.1"/>
    </source>
</evidence>
<dbReference type="Proteomes" id="UP000016930">
    <property type="component" value="Unassembled WGS sequence"/>
</dbReference>
<dbReference type="AlphaFoldDB" id="M2QE21"/>
<accession>M2QE21</accession>
<feature type="compositionally biased region" description="Low complexity" evidence="2">
    <location>
        <begin position="246"/>
        <end position="261"/>
    </location>
</feature>
<evidence type="ECO:0000256" key="1">
    <source>
        <dbReference type="SAM" id="Coils"/>
    </source>
</evidence>
<protein>
    <submittedName>
        <fullName evidence="3">Uncharacterized protein</fullName>
    </submittedName>
</protein>
<name>M2QE21_CERS8</name>
<dbReference type="HOGENOM" id="CLU_787556_0_0_1"/>
<reference evidence="3 4" key="1">
    <citation type="journal article" date="2012" name="Proc. Natl. Acad. Sci. U.S.A.">
        <title>Comparative genomics of Ceriporiopsis subvermispora and Phanerochaete chrysosporium provide insight into selective ligninolysis.</title>
        <authorList>
            <person name="Fernandez-Fueyo E."/>
            <person name="Ruiz-Duenas F.J."/>
            <person name="Ferreira P."/>
            <person name="Floudas D."/>
            <person name="Hibbett D.S."/>
            <person name="Canessa P."/>
            <person name="Larrondo L.F."/>
            <person name="James T.Y."/>
            <person name="Seelenfreund D."/>
            <person name="Lobos S."/>
            <person name="Polanco R."/>
            <person name="Tello M."/>
            <person name="Honda Y."/>
            <person name="Watanabe T."/>
            <person name="Watanabe T."/>
            <person name="Ryu J.S."/>
            <person name="Kubicek C.P."/>
            <person name="Schmoll M."/>
            <person name="Gaskell J."/>
            <person name="Hammel K.E."/>
            <person name="St John F.J."/>
            <person name="Vanden Wymelenberg A."/>
            <person name="Sabat G."/>
            <person name="Splinter BonDurant S."/>
            <person name="Syed K."/>
            <person name="Yadav J.S."/>
            <person name="Doddapaneni H."/>
            <person name="Subramanian V."/>
            <person name="Lavin J.L."/>
            <person name="Oguiza J.A."/>
            <person name="Perez G."/>
            <person name="Pisabarro A.G."/>
            <person name="Ramirez L."/>
            <person name="Santoyo F."/>
            <person name="Master E."/>
            <person name="Coutinho P.M."/>
            <person name="Henrissat B."/>
            <person name="Lombard V."/>
            <person name="Magnuson J.K."/>
            <person name="Kuees U."/>
            <person name="Hori C."/>
            <person name="Igarashi K."/>
            <person name="Samejima M."/>
            <person name="Held B.W."/>
            <person name="Barry K.W."/>
            <person name="LaButti K.M."/>
            <person name="Lapidus A."/>
            <person name="Lindquist E.A."/>
            <person name="Lucas S.M."/>
            <person name="Riley R."/>
            <person name="Salamov A.A."/>
            <person name="Hoffmeister D."/>
            <person name="Schwenk D."/>
            <person name="Hadar Y."/>
            <person name="Yarden O."/>
            <person name="de Vries R.P."/>
            <person name="Wiebenga A."/>
            <person name="Stenlid J."/>
            <person name="Eastwood D."/>
            <person name="Grigoriev I.V."/>
            <person name="Berka R.M."/>
            <person name="Blanchette R.A."/>
            <person name="Kersten P."/>
            <person name="Martinez A.T."/>
            <person name="Vicuna R."/>
            <person name="Cullen D."/>
        </authorList>
    </citation>
    <scope>NUCLEOTIDE SEQUENCE [LARGE SCALE GENOMIC DNA]</scope>
    <source>
        <strain evidence="3 4">B</strain>
    </source>
</reference>
<dbReference type="OrthoDB" id="10550639at2759"/>
<evidence type="ECO:0000313" key="4">
    <source>
        <dbReference type="Proteomes" id="UP000016930"/>
    </source>
</evidence>
<keyword evidence="4" id="KW-1185">Reference proteome</keyword>
<sequence>MDFRTVSVQLSSEAAAVMARDGPAFHIITAASQRYEAAVVSLVEQEKQRVRKELCAQLAELRRIHENAKLFVRNAEDRADKAEREIVGLRSELVALRVQLQKARQELSRSKERTVSAERERDGLLDKVASQDRDIATMSSRIVWLETNMNAGPSWSADKTDDVMPGILSNASKSSYRPGDENLVATGLCYVDASQHDNLFEQFMLSSPAREPVSDSAIIEFSQLVSTVEPSGMIIDIPPEVPPSPSDHSSPTPPVTTLVPDAAPPAEPEAHHDPGEPNDDNDSATAQPRLPPRRHAIRIPSTSKQLVIHLAPPPLNYRRSYCKTKFGPLHREERASSNAPMERNKIARSALV</sequence>
<evidence type="ECO:0000256" key="2">
    <source>
        <dbReference type="SAM" id="MobiDB-lite"/>
    </source>
</evidence>
<keyword evidence="1" id="KW-0175">Coiled coil</keyword>
<organism evidence="3 4">
    <name type="scientific">Ceriporiopsis subvermispora (strain B)</name>
    <name type="common">White-rot fungus</name>
    <name type="synonym">Gelatoporia subvermispora</name>
    <dbReference type="NCBI Taxonomy" id="914234"/>
    <lineage>
        <taxon>Eukaryota</taxon>
        <taxon>Fungi</taxon>
        <taxon>Dikarya</taxon>
        <taxon>Basidiomycota</taxon>
        <taxon>Agaricomycotina</taxon>
        <taxon>Agaricomycetes</taxon>
        <taxon>Polyporales</taxon>
        <taxon>Gelatoporiaceae</taxon>
        <taxon>Gelatoporia</taxon>
    </lineage>
</organism>
<feature type="coiled-coil region" evidence="1">
    <location>
        <begin position="65"/>
        <end position="120"/>
    </location>
</feature>
<dbReference type="SUPFAM" id="SSF57997">
    <property type="entry name" value="Tropomyosin"/>
    <property type="match status" value="1"/>
</dbReference>
<feature type="region of interest" description="Disordered" evidence="2">
    <location>
        <begin position="233"/>
        <end position="301"/>
    </location>
</feature>
<gene>
    <name evidence="3" type="ORF">CERSUDRAFT_116102</name>
</gene>
<proteinExistence type="predicted"/>
<dbReference type="EMBL" id="KB445800">
    <property type="protein sequence ID" value="EMD35303.1"/>
    <property type="molecule type" value="Genomic_DNA"/>
</dbReference>